<feature type="binding site" evidence="6">
    <location>
        <position position="25"/>
    </location>
    <ligand>
        <name>Ca(2+)</name>
        <dbReference type="ChEBI" id="CHEBI:29108"/>
        <label>1</label>
    </ligand>
</feature>
<dbReference type="PANTHER" id="PTHR10502">
    <property type="entry name" value="ANNEXIN"/>
    <property type="match status" value="1"/>
</dbReference>
<keyword evidence="2 7" id="KW-0677">Repeat</keyword>
<dbReference type="InterPro" id="IPR009118">
    <property type="entry name" value="AnnexinD_plant"/>
</dbReference>
<dbReference type="FunFam" id="1.10.220.10:FF:000006">
    <property type="entry name" value="Annexin"/>
    <property type="match status" value="1"/>
</dbReference>
<evidence type="ECO:0000313" key="9">
    <source>
        <dbReference type="Proteomes" id="UP000594263"/>
    </source>
</evidence>
<feature type="binding site" evidence="6">
    <location>
        <position position="254"/>
    </location>
    <ligand>
        <name>Ca(2+)</name>
        <dbReference type="ChEBI" id="CHEBI:29108"/>
        <label>1</label>
    </ligand>
</feature>
<comment type="domain">
    <text evidence="7">A pair of annexin repeats may form one binding site for calcium and phospholipid.</text>
</comment>
<dbReference type="GO" id="GO:0009409">
    <property type="term" value="P:response to cold"/>
    <property type="evidence" value="ECO:0007669"/>
    <property type="project" value="EnsemblPlants"/>
</dbReference>
<evidence type="ECO:0000256" key="3">
    <source>
        <dbReference type="ARBA" id="ARBA00022837"/>
    </source>
</evidence>
<evidence type="ECO:0000256" key="2">
    <source>
        <dbReference type="ARBA" id="ARBA00022737"/>
    </source>
</evidence>
<dbReference type="GO" id="GO:0001786">
    <property type="term" value="F:phosphatidylserine binding"/>
    <property type="evidence" value="ECO:0007669"/>
    <property type="project" value="TreeGrafter"/>
</dbReference>
<dbReference type="FunFam" id="1.10.220.10:FF:000001">
    <property type="entry name" value="Annexin"/>
    <property type="match status" value="1"/>
</dbReference>
<dbReference type="AlphaFoldDB" id="A0A7N0THE9"/>
<name>A0A7N0THE9_KALFE</name>
<dbReference type="PRINTS" id="PR00196">
    <property type="entry name" value="ANNEXIN"/>
</dbReference>
<evidence type="ECO:0000256" key="4">
    <source>
        <dbReference type="ARBA" id="ARBA00023216"/>
    </source>
</evidence>
<sequence>MATLKAPNQVSHVEDAEKIKKACVGWGTDEKVIVSILAHRTATQRKLIRLAYEEIYQQDLIDQLQSELSGDFERVICSWVLDPPQRQAVLANQAIHKSKPDYRVIAEIACCDSAEDLLAVKRAYKYKYKRSLEEDVAAHTTGNIRKLLVALVSSFRYDGSEVNERLAYREATIVHDEIRSAAEYNLEEVIRVLCTRSKPQLIATFNHYKDISGTSITKSLKGEPANEFLAACRLVIRIIKNPIKHFEKVVRHAIAGLGTDEDALSRVIVTRAEKDLKEIKKLYFNKNNASLEKAVANDTSGDYRDFLLALLGAEESV</sequence>
<evidence type="ECO:0000256" key="7">
    <source>
        <dbReference type="RuleBase" id="RU003540"/>
    </source>
</evidence>
<feature type="binding site" evidence="6">
    <location>
        <position position="299"/>
    </location>
    <ligand>
        <name>Ca(2+)</name>
        <dbReference type="ChEBI" id="CHEBI:29108"/>
        <label>1</label>
    </ligand>
</feature>
<keyword evidence="5 7" id="KW-0111">Calcium/phospholipid-binding</keyword>
<dbReference type="Gene3D" id="1.10.220.10">
    <property type="entry name" value="Annexin"/>
    <property type="match status" value="4"/>
</dbReference>
<dbReference type="Pfam" id="PF00191">
    <property type="entry name" value="Annexin"/>
    <property type="match status" value="4"/>
</dbReference>
<dbReference type="GO" id="GO:0009408">
    <property type="term" value="P:response to heat"/>
    <property type="evidence" value="ECO:0007669"/>
    <property type="project" value="EnsemblPlants"/>
</dbReference>
<feature type="binding site" evidence="6">
    <location>
        <position position="27"/>
    </location>
    <ligand>
        <name>Ca(2+)</name>
        <dbReference type="ChEBI" id="CHEBI:29108"/>
        <label>1</label>
    </ligand>
</feature>
<dbReference type="SUPFAM" id="SSF47874">
    <property type="entry name" value="Annexin"/>
    <property type="match status" value="1"/>
</dbReference>
<dbReference type="InterPro" id="IPR018502">
    <property type="entry name" value="Annexin_repeat"/>
</dbReference>
<dbReference type="GO" id="GO:0005544">
    <property type="term" value="F:calcium-dependent phospholipid binding"/>
    <property type="evidence" value="ECO:0007669"/>
    <property type="project" value="UniProtKB-KW"/>
</dbReference>
<keyword evidence="9" id="KW-1185">Reference proteome</keyword>
<comment type="similarity">
    <text evidence="7">Belongs to the annexin family.</text>
</comment>
<feature type="binding site" evidence="6">
    <location>
        <position position="258"/>
    </location>
    <ligand>
        <name>Ca(2+)</name>
        <dbReference type="ChEBI" id="CHEBI:29108"/>
        <label>1</label>
    </ligand>
</feature>
<dbReference type="EnsemblPlants" id="Kaladp0037s0295.1.v1.1">
    <property type="protein sequence ID" value="Kaladp0037s0295.1.v1.1"/>
    <property type="gene ID" value="Kaladp0037s0295.v1.1"/>
</dbReference>
<dbReference type="GO" id="GO:0005886">
    <property type="term" value="C:plasma membrane"/>
    <property type="evidence" value="ECO:0007669"/>
    <property type="project" value="TreeGrafter"/>
</dbReference>
<dbReference type="GO" id="GO:0009414">
    <property type="term" value="P:response to water deprivation"/>
    <property type="evidence" value="ECO:0007669"/>
    <property type="project" value="EnsemblPlants"/>
</dbReference>
<evidence type="ECO:0000313" key="8">
    <source>
        <dbReference type="EnsemblPlants" id="Kaladp0037s0295.1.v1.1"/>
    </source>
</evidence>
<dbReference type="OMA" id="ERAICLW"/>
<dbReference type="InterPro" id="IPR001464">
    <property type="entry name" value="Annexin"/>
</dbReference>
<evidence type="ECO:0000256" key="5">
    <source>
        <dbReference type="ARBA" id="ARBA00023302"/>
    </source>
</evidence>
<dbReference type="GO" id="GO:0042742">
    <property type="term" value="P:defense response to bacterium"/>
    <property type="evidence" value="ECO:0007669"/>
    <property type="project" value="EnsemblPlants"/>
</dbReference>
<accession>A0A7N0THE9</accession>
<dbReference type="GO" id="GO:0005509">
    <property type="term" value="F:calcium ion binding"/>
    <property type="evidence" value="ECO:0007669"/>
    <property type="project" value="InterPro"/>
</dbReference>
<proteinExistence type="inferred from homology"/>
<protein>
    <recommendedName>
        <fullName evidence="7">Annexin</fullName>
    </recommendedName>
</protein>
<dbReference type="GO" id="GO:0009651">
    <property type="term" value="P:response to salt stress"/>
    <property type="evidence" value="ECO:0007669"/>
    <property type="project" value="EnsemblPlants"/>
</dbReference>
<organism evidence="8 9">
    <name type="scientific">Kalanchoe fedtschenkoi</name>
    <name type="common">Lavender scallops</name>
    <name type="synonym">South American air plant</name>
    <dbReference type="NCBI Taxonomy" id="63787"/>
    <lineage>
        <taxon>Eukaryota</taxon>
        <taxon>Viridiplantae</taxon>
        <taxon>Streptophyta</taxon>
        <taxon>Embryophyta</taxon>
        <taxon>Tracheophyta</taxon>
        <taxon>Spermatophyta</taxon>
        <taxon>Magnoliopsida</taxon>
        <taxon>eudicotyledons</taxon>
        <taxon>Gunneridae</taxon>
        <taxon>Pentapetalae</taxon>
        <taxon>Saxifragales</taxon>
        <taxon>Crassulaceae</taxon>
        <taxon>Kalanchoe</taxon>
    </lineage>
</organism>
<dbReference type="SMART" id="SM00335">
    <property type="entry name" value="ANX"/>
    <property type="match status" value="4"/>
</dbReference>
<feature type="binding site" evidence="6">
    <location>
        <position position="67"/>
    </location>
    <ligand>
        <name>Ca(2+)</name>
        <dbReference type="ChEBI" id="CHEBI:29108"/>
        <label>1</label>
    </ligand>
</feature>
<dbReference type="GO" id="GO:0005737">
    <property type="term" value="C:cytoplasm"/>
    <property type="evidence" value="ECO:0007669"/>
    <property type="project" value="TreeGrafter"/>
</dbReference>
<dbReference type="InterPro" id="IPR037104">
    <property type="entry name" value="Annexin_sf"/>
</dbReference>
<keyword evidence="1 6" id="KW-0479">Metal-binding</keyword>
<reference evidence="8" key="1">
    <citation type="submission" date="2021-01" db="UniProtKB">
        <authorList>
            <consortium name="EnsemblPlants"/>
        </authorList>
    </citation>
    <scope>IDENTIFICATION</scope>
</reference>
<dbReference type="FunFam" id="1.10.220.10:FF:000008">
    <property type="entry name" value="Annexin"/>
    <property type="match status" value="1"/>
</dbReference>
<dbReference type="Gramene" id="Kaladp0037s0295.1.v1.1">
    <property type="protein sequence ID" value="Kaladp0037s0295.1.v1.1"/>
    <property type="gene ID" value="Kaladp0037s0295.v1.1"/>
</dbReference>
<dbReference type="PROSITE" id="PS00223">
    <property type="entry name" value="ANNEXIN_1"/>
    <property type="match status" value="1"/>
</dbReference>
<dbReference type="Proteomes" id="UP000594263">
    <property type="component" value="Unplaced"/>
</dbReference>
<dbReference type="PROSITE" id="PS51897">
    <property type="entry name" value="ANNEXIN_2"/>
    <property type="match status" value="4"/>
</dbReference>
<dbReference type="InterPro" id="IPR018252">
    <property type="entry name" value="Annexin_repeat_CS"/>
</dbReference>
<keyword evidence="3 6" id="KW-0106">Calcium</keyword>
<feature type="binding site" evidence="6">
    <location>
        <position position="296"/>
    </location>
    <ligand>
        <name>Ca(2+)</name>
        <dbReference type="ChEBI" id="CHEBI:29108"/>
        <label>1</label>
    </ligand>
</feature>
<feature type="binding site" evidence="6">
    <location>
        <position position="298"/>
    </location>
    <ligand>
        <name>Ca(2+)</name>
        <dbReference type="ChEBI" id="CHEBI:29108"/>
        <label>3</label>
    </ligand>
</feature>
<dbReference type="PRINTS" id="PR01814">
    <property type="entry name" value="ANNEXINPLANT"/>
</dbReference>
<evidence type="ECO:0000256" key="6">
    <source>
        <dbReference type="PIRSR" id="PIRSR609118-1"/>
    </source>
</evidence>
<keyword evidence="4 7" id="KW-0041">Annexin</keyword>
<evidence type="ECO:0000256" key="1">
    <source>
        <dbReference type="ARBA" id="ARBA00022723"/>
    </source>
</evidence>
<dbReference type="PANTHER" id="PTHR10502:SF193">
    <property type="entry name" value="ANNEXIN D8"/>
    <property type="match status" value="1"/>
</dbReference>